<keyword evidence="3" id="KW-0732">Signal</keyword>
<keyword evidence="5" id="KW-1185">Reference proteome</keyword>
<dbReference type="EMBL" id="JAHKKG010000010">
    <property type="protein sequence ID" value="MBU2667886.1"/>
    <property type="molecule type" value="Genomic_DNA"/>
</dbReference>
<dbReference type="InterPro" id="IPR018511">
    <property type="entry name" value="Hemolysin-typ_Ca-bd_CS"/>
</dbReference>
<evidence type="ECO:0000256" key="1">
    <source>
        <dbReference type="ARBA" id="ARBA00004613"/>
    </source>
</evidence>
<dbReference type="SUPFAM" id="SSF51120">
    <property type="entry name" value="beta-Roll"/>
    <property type="match status" value="1"/>
</dbReference>
<feature type="signal peptide" evidence="3">
    <location>
        <begin position="1"/>
        <end position="27"/>
    </location>
</feature>
<dbReference type="PROSITE" id="PS51257">
    <property type="entry name" value="PROKAR_LIPOPROTEIN"/>
    <property type="match status" value="1"/>
</dbReference>
<proteinExistence type="predicted"/>
<comment type="subcellular location">
    <subcellularLocation>
        <location evidence="1">Secreted</location>
    </subcellularLocation>
</comment>
<dbReference type="Pfam" id="PF00353">
    <property type="entry name" value="HemolysinCabind"/>
    <property type="match status" value="4"/>
</dbReference>
<gene>
    <name evidence="4" type="ORF">KOI35_30680</name>
</gene>
<comment type="caution">
    <text evidence="4">The sequence shown here is derived from an EMBL/GenBank/DDBJ whole genome shotgun (WGS) entry which is preliminary data.</text>
</comment>
<organism evidence="4 5">
    <name type="scientific">Paractinoplanes bogorensis</name>
    <dbReference type="NCBI Taxonomy" id="1610840"/>
    <lineage>
        <taxon>Bacteria</taxon>
        <taxon>Bacillati</taxon>
        <taxon>Actinomycetota</taxon>
        <taxon>Actinomycetes</taxon>
        <taxon>Micromonosporales</taxon>
        <taxon>Micromonosporaceae</taxon>
        <taxon>Paractinoplanes</taxon>
    </lineage>
</organism>
<keyword evidence="2" id="KW-0964">Secreted</keyword>
<protein>
    <submittedName>
        <fullName evidence="4">Uncharacterized protein</fullName>
    </submittedName>
</protein>
<dbReference type="Proteomes" id="UP001519654">
    <property type="component" value="Unassembled WGS sequence"/>
</dbReference>
<dbReference type="PROSITE" id="PS00330">
    <property type="entry name" value="HEMOLYSIN_CALCIUM"/>
    <property type="match status" value="2"/>
</dbReference>
<dbReference type="PRINTS" id="PR00313">
    <property type="entry name" value="CABNDNGRPT"/>
</dbReference>
<dbReference type="PANTHER" id="PTHR38340">
    <property type="entry name" value="S-LAYER PROTEIN"/>
    <property type="match status" value="1"/>
</dbReference>
<dbReference type="InterPro" id="IPR011049">
    <property type="entry name" value="Serralysin-like_metalloprot_C"/>
</dbReference>
<feature type="chain" id="PRO_5045324432" evidence="3">
    <location>
        <begin position="28"/>
        <end position="345"/>
    </location>
</feature>
<reference evidence="4 5" key="1">
    <citation type="submission" date="2021-06" db="EMBL/GenBank/DDBJ databases">
        <title>Actinoplanes lichenicola sp. nov., and Actinoplanes ovalisporus sp. nov., isolated from lichen in Thailand.</title>
        <authorList>
            <person name="Saeng-In P."/>
            <person name="Kanchanasin P."/>
            <person name="Yuki M."/>
            <person name="Kudo T."/>
            <person name="Ohkuma M."/>
            <person name="Phongsopitanun W."/>
            <person name="Tanasupawat S."/>
        </authorList>
    </citation>
    <scope>NUCLEOTIDE SEQUENCE [LARGE SCALE GENOMIC DNA]</scope>
    <source>
        <strain evidence="4 5">NBRC 110975</strain>
    </source>
</reference>
<sequence>MRKSMTVLTVALVAVGGSVLAAGTASAAVAACPVRATIYGTTASEKIVGTPGNDVICAGAGNDTIEGNGGDDKIYGGPGNDTITTLGGRDTVFGGSGSDTIVTGAGNDLVYGDNPTTGLRDRTDTGADGPDVINGGVGGDSIDGGGGNDVINSGGIGSKSIASANIVHGGAGNDVIISDFRFPGGFEWFYGDAGSDLLYPNPIRLNPLGNLAIGGGGNDVIVLLNGLPDGAHQGDVGTSVKFPLGKLCSVTVPLPDDPAPGDHGKLSCKLPVNIKIPGLVNGLSLSTSVNANGKKTTDVSVKPGPALATVQALQQMAKGNFPSEQCLCDPKLPGWVSMLGDTVYS</sequence>
<evidence type="ECO:0000313" key="4">
    <source>
        <dbReference type="EMBL" id="MBU2667886.1"/>
    </source>
</evidence>
<name>A0ABS5YWR7_9ACTN</name>
<evidence type="ECO:0000313" key="5">
    <source>
        <dbReference type="Proteomes" id="UP001519654"/>
    </source>
</evidence>
<evidence type="ECO:0000256" key="2">
    <source>
        <dbReference type="ARBA" id="ARBA00022525"/>
    </source>
</evidence>
<evidence type="ECO:0000256" key="3">
    <source>
        <dbReference type="SAM" id="SignalP"/>
    </source>
</evidence>
<accession>A0ABS5YWR7</accession>
<dbReference type="PANTHER" id="PTHR38340:SF1">
    <property type="entry name" value="S-LAYER PROTEIN"/>
    <property type="match status" value="1"/>
</dbReference>
<dbReference type="InterPro" id="IPR001343">
    <property type="entry name" value="Hemolysn_Ca-bd"/>
</dbReference>
<dbReference type="Gene3D" id="2.150.10.10">
    <property type="entry name" value="Serralysin-like metalloprotease, C-terminal"/>
    <property type="match status" value="2"/>
</dbReference>
<dbReference type="RefSeq" id="WP_215792148.1">
    <property type="nucleotide sequence ID" value="NZ_JAHKKG010000010.1"/>
</dbReference>
<dbReference type="InterPro" id="IPR050557">
    <property type="entry name" value="RTX_toxin/Mannuronan_C5-epim"/>
</dbReference>